<dbReference type="GO" id="GO:0007059">
    <property type="term" value="P:chromosome segregation"/>
    <property type="evidence" value="ECO:0007669"/>
    <property type="project" value="UniProtKB-KW"/>
</dbReference>
<evidence type="ECO:0000259" key="11">
    <source>
        <dbReference type="PROSITE" id="PS51900"/>
    </source>
</evidence>
<dbReference type="EMBL" id="LGIA01000112">
    <property type="protein sequence ID" value="KOH45549.1"/>
    <property type="molecule type" value="Genomic_DNA"/>
</dbReference>
<dbReference type="Pfam" id="PF13495">
    <property type="entry name" value="Phage_int_SAM_4"/>
    <property type="match status" value="1"/>
</dbReference>
<evidence type="ECO:0000313" key="13">
    <source>
        <dbReference type="Proteomes" id="UP000036958"/>
    </source>
</evidence>
<dbReference type="PANTHER" id="PTHR30349:SF77">
    <property type="entry name" value="TYROSINE RECOMBINASE XERC"/>
    <property type="match status" value="1"/>
</dbReference>
<keyword evidence="2" id="KW-0963">Cytoplasm</keyword>
<evidence type="ECO:0000256" key="2">
    <source>
        <dbReference type="ARBA" id="ARBA00022490"/>
    </source>
</evidence>
<gene>
    <name evidence="12" type="ORF">NC99_16590</name>
</gene>
<evidence type="ECO:0000256" key="5">
    <source>
        <dbReference type="ARBA" id="ARBA00022908"/>
    </source>
</evidence>
<proteinExistence type="predicted"/>
<sequence length="395" mass="45894">MELNRIPALVTKQKTINLSYANHRQQVVVRIDFDYDAELTAQVRQLEGTRWSQTMGCGYVPKAQFDLHQFFETFRGKAWVDYEGLMKDKNKPTMHTPVLVKPRYKLKAINAQLSSEVKGQIQSFKKWMEQKRYAENTINTYIHQLEIFFGFYASKTPEAVQLEDVTRFNTEFIMKHGLSATFQNQTVSALKLFYEKNYSRLLNIKQIERPLKSNPLPKVFSKPDLEKFFQAITNPKHKMAMMMIYSCGLRRGELVDLKLEHLDSKRKLLSVINAKGKKDRVIPLSQRTLEKIKAYYLDHRPLVYLIEGQNPGRSLTASSLQKVFEKALIKAKINKPYTIHCLRHSIATHLLENGTDLRIIQVLLGHKSSKTTEIYTHVSKQTLENVKNPFDDLNL</sequence>
<comment type="caution">
    <text evidence="12">The sequence shown here is derived from an EMBL/GenBank/DDBJ whole genome shotgun (WGS) entry which is preliminary data.</text>
</comment>
<keyword evidence="13" id="KW-1185">Reference proteome</keyword>
<dbReference type="PANTHER" id="PTHR30349">
    <property type="entry name" value="PHAGE INTEGRASE-RELATED"/>
    <property type="match status" value="1"/>
</dbReference>
<dbReference type="STRING" id="1409788.NC99_16590"/>
<accession>A0A0L8VAS9</accession>
<dbReference type="Gene3D" id="1.10.150.130">
    <property type="match status" value="1"/>
</dbReference>
<evidence type="ECO:0000313" key="12">
    <source>
        <dbReference type="EMBL" id="KOH45549.1"/>
    </source>
</evidence>
<dbReference type="InterPro" id="IPR002104">
    <property type="entry name" value="Integrase_catalytic"/>
</dbReference>
<dbReference type="GO" id="GO:0005737">
    <property type="term" value="C:cytoplasm"/>
    <property type="evidence" value="ECO:0007669"/>
    <property type="project" value="UniProtKB-SubCell"/>
</dbReference>
<keyword evidence="7" id="KW-0233">DNA recombination</keyword>
<evidence type="ECO:0000259" key="10">
    <source>
        <dbReference type="PROSITE" id="PS51898"/>
    </source>
</evidence>
<dbReference type="InterPro" id="IPR010998">
    <property type="entry name" value="Integrase_recombinase_N"/>
</dbReference>
<evidence type="ECO:0000256" key="8">
    <source>
        <dbReference type="ARBA" id="ARBA00023306"/>
    </source>
</evidence>
<dbReference type="Gene3D" id="1.10.443.10">
    <property type="entry name" value="Intergrase catalytic core"/>
    <property type="match status" value="1"/>
</dbReference>
<keyword evidence="8" id="KW-0131">Cell cycle</keyword>
<evidence type="ECO:0000256" key="4">
    <source>
        <dbReference type="ARBA" id="ARBA00022829"/>
    </source>
</evidence>
<dbReference type="InterPro" id="IPR011010">
    <property type="entry name" value="DNA_brk_join_enz"/>
</dbReference>
<dbReference type="InterPro" id="IPR050090">
    <property type="entry name" value="Tyrosine_recombinase_XerCD"/>
</dbReference>
<keyword evidence="6 9" id="KW-0238">DNA-binding</keyword>
<name>A0A0L8VAS9_9BACT</name>
<feature type="domain" description="Tyr recombinase" evidence="10">
    <location>
        <begin position="215"/>
        <end position="388"/>
    </location>
</feature>
<dbReference type="PROSITE" id="PS51898">
    <property type="entry name" value="TYR_RECOMBINASE"/>
    <property type="match status" value="1"/>
</dbReference>
<comment type="subcellular location">
    <subcellularLocation>
        <location evidence="1">Cytoplasm</location>
    </subcellularLocation>
</comment>
<dbReference type="SUPFAM" id="SSF56349">
    <property type="entry name" value="DNA breaking-rejoining enzymes"/>
    <property type="match status" value="1"/>
</dbReference>
<dbReference type="GO" id="GO:0051301">
    <property type="term" value="P:cell division"/>
    <property type="evidence" value="ECO:0007669"/>
    <property type="project" value="UniProtKB-KW"/>
</dbReference>
<feature type="domain" description="Core-binding (CB)" evidence="11">
    <location>
        <begin position="115"/>
        <end position="198"/>
    </location>
</feature>
<dbReference type="Pfam" id="PF00589">
    <property type="entry name" value="Phage_integrase"/>
    <property type="match status" value="1"/>
</dbReference>
<dbReference type="InterPro" id="IPR004107">
    <property type="entry name" value="Integrase_SAM-like_N"/>
</dbReference>
<dbReference type="GO" id="GO:0003677">
    <property type="term" value="F:DNA binding"/>
    <property type="evidence" value="ECO:0007669"/>
    <property type="project" value="UniProtKB-UniRule"/>
</dbReference>
<keyword evidence="3" id="KW-0132">Cell division</keyword>
<reference evidence="13" key="1">
    <citation type="submission" date="2015-07" db="EMBL/GenBank/DDBJ databases">
        <title>Genome sequencing of Sunxiuqinia dokdonensis strain SK.</title>
        <authorList>
            <person name="Ahn S."/>
            <person name="Kim B.-C."/>
        </authorList>
    </citation>
    <scope>NUCLEOTIDE SEQUENCE [LARGE SCALE GENOMIC DNA]</scope>
    <source>
        <strain evidence="13">SK</strain>
    </source>
</reference>
<evidence type="ECO:0000256" key="9">
    <source>
        <dbReference type="PROSITE-ProRule" id="PRU01248"/>
    </source>
</evidence>
<protein>
    <recommendedName>
        <fullName evidence="14">Integrase</fullName>
    </recommendedName>
</protein>
<dbReference type="AlphaFoldDB" id="A0A0L8VAS9"/>
<dbReference type="PROSITE" id="PS51900">
    <property type="entry name" value="CB"/>
    <property type="match status" value="1"/>
</dbReference>
<evidence type="ECO:0000256" key="7">
    <source>
        <dbReference type="ARBA" id="ARBA00023172"/>
    </source>
</evidence>
<dbReference type="InterPro" id="IPR013762">
    <property type="entry name" value="Integrase-like_cat_sf"/>
</dbReference>
<keyword evidence="4" id="KW-0159">Chromosome partition</keyword>
<evidence type="ECO:0008006" key="14">
    <source>
        <dbReference type="Google" id="ProtNLM"/>
    </source>
</evidence>
<dbReference type="Proteomes" id="UP000036958">
    <property type="component" value="Unassembled WGS sequence"/>
</dbReference>
<dbReference type="GO" id="GO:0006310">
    <property type="term" value="P:DNA recombination"/>
    <property type="evidence" value="ECO:0007669"/>
    <property type="project" value="UniProtKB-KW"/>
</dbReference>
<evidence type="ECO:0000256" key="6">
    <source>
        <dbReference type="ARBA" id="ARBA00023125"/>
    </source>
</evidence>
<evidence type="ECO:0000256" key="3">
    <source>
        <dbReference type="ARBA" id="ARBA00022618"/>
    </source>
</evidence>
<dbReference type="InterPro" id="IPR044068">
    <property type="entry name" value="CB"/>
</dbReference>
<dbReference type="GO" id="GO:0015074">
    <property type="term" value="P:DNA integration"/>
    <property type="evidence" value="ECO:0007669"/>
    <property type="project" value="UniProtKB-KW"/>
</dbReference>
<evidence type="ECO:0000256" key="1">
    <source>
        <dbReference type="ARBA" id="ARBA00004496"/>
    </source>
</evidence>
<keyword evidence="5" id="KW-0229">DNA integration</keyword>
<organism evidence="12 13">
    <name type="scientific">Sunxiuqinia dokdonensis</name>
    <dbReference type="NCBI Taxonomy" id="1409788"/>
    <lineage>
        <taxon>Bacteria</taxon>
        <taxon>Pseudomonadati</taxon>
        <taxon>Bacteroidota</taxon>
        <taxon>Bacteroidia</taxon>
        <taxon>Marinilabiliales</taxon>
        <taxon>Prolixibacteraceae</taxon>
        <taxon>Sunxiuqinia</taxon>
    </lineage>
</organism>